<keyword evidence="2 9" id="KW-0245">EGF-like domain</keyword>
<keyword evidence="13" id="KW-1185">Reference proteome</keyword>
<protein>
    <submittedName>
        <fullName evidence="12">Epigen isoform X1</fullName>
    </submittedName>
</protein>
<evidence type="ECO:0000256" key="6">
    <source>
        <dbReference type="ARBA" id="ARBA00023136"/>
    </source>
</evidence>
<reference evidence="12" key="1">
    <citation type="submission" date="2022-03" db="EMBL/GenBank/DDBJ databases">
        <authorList>
            <person name="Alioto T."/>
            <person name="Alioto T."/>
            <person name="Gomez Garrido J."/>
        </authorList>
    </citation>
    <scope>NUCLEOTIDE SEQUENCE</scope>
</reference>
<comment type="caution">
    <text evidence="9">Lacks conserved residue(s) required for the propagation of feature annotation.</text>
</comment>
<feature type="domain" description="EGF-like" evidence="11">
    <location>
        <begin position="27"/>
        <end position="67"/>
    </location>
</feature>
<dbReference type="Proteomes" id="UP001295444">
    <property type="component" value="Chromosome 06"/>
</dbReference>
<evidence type="ECO:0000313" key="12">
    <source>
        <dbReference type="EMBL" id="CAH2301412.1"/>
    </source>
</evidence>
<evidence type="ECO:0000256" key="10">
    <source>
        <dbReference type="SAM" id="Phobius"/>
    </source>
</evidence>
<dbReference type="GO" id="GO:0005154">
    <property type="term" value="F:epidermal growth factor receptor binding"/>
    <property type="evidence" value="ECO:0007669"/>
    <property type="project" value="TreeGrafter"/>
</dbReference>
<dbReference type="GO" id="GO:0016020">
    <property type="term" value="C:membrane"/>
    <property type="evidence" value="ECO:0007669"/>
    <property type="project" value="UniProtKB-SubCell"/>
</dbReference>
<evidence type="ECO:0000256" key="5">
    <source>
        <dbReference type="ARBA" id="ARBA00023030"/>
    </source>
</evidence>
<dbReference type="InterPro" id="IPR000742">
    <property type="entry name" value="EGF"/>
</dbReference>
<dbReference type="SUPFAM" id="SSF57196">
    <property type="entry name" value="EGF/Laminin"/>
    <property type="match status" value="1"/>
</dbReference>
<feature type="disulfide bond" evidence="9">
    <location>
        <begin position="57"/>
        <end position="66"/>
    </location>
</feature>
<dbReference type="Gene3D" id="2.10.25.10">
    <property type="entry name" value="Laminin"/>
    <property type="match status" value="1"/>
</dbReference>
<proteinExistence type="predicted"/>
<evidence type="ECO:0000256" key="4">
    <source>
        <dbReference type="ARBA" id="ARBA00022989"/>
    </source>
</evidence>
<dbReference type="GO" id="GO:0045840">
    <property type="term" value="P:positive regulation of mitotic nuclear division"/>
    <property type="evidence" value="ECO:0007669"/>
    <property type="project" value="TreeGrafter"/>
</dbReference>
<dbReference type="GO" id="GO:0005615">
    <property type="term" value="C:extracellular space"/>
    <property type="evidence" value="ECO:0007669"/>
    <property type="project" value="TreeGrafter"/>
</dbReference>
<evidence type="ECO:0000256" key="3">
    <source>
        <dbReference type="ARBA" id="ARBA00022692"/>
    </source>
</evidence>
<dbReference type="GO" id="GO:0008284">
    <property type="term" value="P:positive regulation of cell population proliferation"/>
    <property type="evidence" value="ECO:0007669"/>
    <property type="project" value="TreeGrafter"/>
</dbReference>
<evidence type="ECO:0000256" key="1">
    <source>
        <dbReference type="ARBA" id="ARBA00004479"/>
    </source>
</evidence>
<evidence type="ECO:0000259" key="11">
    <source>
        <dbReference type="PROSITE" id="PS50026"/>
    </source>
</evidence>
<name>A0AAD1SH39_PELCU</name>
<gene>
    <name evidence="12" type="ORF">PECUL_23A009848</name>
</gene>
<comment type="subcellular location">
    <subcellularLocation>
        <location evidence="1">Membrane</location>
        <topology evidence="1">Single-pass type I membrane protein</topology>
    </subcellularLocation>
</comment>
<accession>A0AAD1SH39</accession>
<keyword evidence="4 10" id="KW-1133">Transmembrane helix</keyword>
<keyword evidence="7 9" id="KW-1015">Disulfide bond</keyword>
<organism evidence="12 13">
    <name type="scientific">Pelobates cultripes</name>
    <name type="common">Western spadefoot toad</name>
    <dbReference type="NCBI Taxonomy" id="61616"/>
    <lineage>
        <taxon>Eukaryota</taxon>
        <taxon>Metazoa</taxon>
        <taxon>Chordata</taxon>
        <taxon>Craniata</taxon>
        <taxon>Vertebrata</taxon>
        <taxon>Euteleostomi</taxon>
        <taxon>Amphibia</taxon>
        <taxon>Batrachia</taxon>
        <taxon>Anura</taxon>
        <taxon>Pelobatoidea</taxon>
        <taxon>Pelobatidae</taxon>
        <taxon>Pelobates</taxon>
    </lineage>
</organism>
<evidence type="ECO:0000313" key="13">
    <source>
        <dbReference type="Proteomes" id="UP001295444"/>
    </source>
</evidence>
<evidence type="ECO:0000256" key="2">
    <source>
        <dbReference type="ARBA" id="ARBA00022536"/>
    </source>
</evidence>
<evidence type="ECO:0000256" key="7">
    <source>
        <dbReference type="ARBA" id="ARBA00023157"/>
    </source>
</evidence>
<dbReference type="EMBL" id="OW240917">
    <property type="protein sequence ID" value="CAH2301412.1"/>
    <property type="molecule type" value="Genomic_DNA"/>
</dbReference>
<evidence type="ECO:0000256" key="8">
    <source>
        <dbReference type="ARBA" id="ARBA00023180"/>
    </source>
</evidence>
<dbReference type="PROSITE" id="PS50026">
    <property type="entry name" value="EGF_3"/>
    <property type="match status" value="1"/>
</dbReference>
<dbReference type="PANTHER" id="PTHR10740">
    <property type="entry name" value="TRANSFORMING GROWTH FACTOR ALPHA"/>
    <property type="match status" value="1"/>
</dbReference>
<keyword evidence="8" id="KW-0325">Glycoprotein</keyword>
<dbReference type="PROSITE" id="PS00022">
    <property type="entry name" value="EGF_1"/>
    <property type="match status" value="1"/>
</dbReference>
<evidence type="ECO:0000256" key="9">
    <source>
        <dbReference type="PROSITE-ProRule" id="PRU00076"/>
    </source>
</evidence>
<dbReference type="PANTHER" id="PTHR10740:SF10">
    <property type="entry name" value="EPIGEN"/>
    <property type="match status" value="1"/>
</dbReference>
<keyword evidence="6 10" id="KW-0472">Membrane</keyword>
<dbReference type="GO" id="GO:0007173">
    <property type="term" value="P:epidermal growth factor receptor signaling pathway"/>
    <property type="evidence" value="ECO:0007669"/>
    <property type="project" value="TreeGrafter"/>
</dbReference>
<dbReference type="GO" id="GO:0008083">
    <property type="term" value="F:growth factor activity"/>
    <property type="evidence" value="ECO:0007669"/>
    <property type="project" value="UniProtKB-KW"/>
</dbReference>
<keyword evidence="3 10" id="KW-0812">Transmembrane</keyword>
<keyword evidence="5" id="KW-0339">Growth factor</keyword>
<feature type="transmembrane region" description="Helical" evidence="10">
    <location>
        <begin position="80"/>
        <end position="104"/>
    </location>
</feature>
<dbReference type="AlphaFoldDB" id="A0AAD1SH39"/>
<sequence>MPQSTASPRRNFTIIKTGDEDLEPKQQNNPCLDEFQHFCINGHCTFHKELRIPLCRCLSNYTGERCEQFFLASINPDDKATYLAIGIGMGLLISGLIAFIWCHVNKRGQTLWHMATFHF</sequence>